<sequence>MAAGESQGRTDVGGTNWRSHRRSSLDYETSLVTVVNDLLSSVRVTSSYKRDPPEGTQPPPPSPPPPCWRRAASIRNSGSSACGALSIIDECIREPVRGSLPSSSSHYE</sequence>
<keyword evidence="3" id="KW-1185">Reference proteome</keyword>
<feature type="compositionally biased region" description="Pro residues" evidence="1">
    <location>
        <begin position="55"/>
        <end position="67"/>
    </location>
</feature>
<dbReference type="EMBL" id="JAHYIQ010000001">
    <property type="protein sequence ID" value="KAK1136033.1"/>
    <property type="molecule type" value="Genomic_DNA"/>
</dbReference>
<feature type="region of interest" description="Disordered" evidence="1">
    <location>
        <begin position="1"/>
        <end position="23"/>
    </location>
</feature>
<reference evidence="2" key="1">
    <citation type="submission" date="2021-10" db="EMBL/GenBank/DDBJ databases">
        <title>Melipona bicolor Genome sequencing and assembly.</title>
        <authorList>
            <person name="Araujo N.S."/>
            <person name="Arias M.C."/>
        </authorList>
    </citation>
    <scope>NUCLEOTIDE SEQUENCE</scope>
    <source>
        <strain evidence="2">USP_2M_L1-L4_2017</strain>
        <tissue evidence="2">Whole body</tissue>
    </source>
</reference>
<evidence type="ECO:0000313" key="3">
    <source>
        <dbReference type="Proteomes" id="UP001177670"/>
    </source>
</evidence>
<feature type="region of interest" description="Disordered" evidence="1">
    <location>
        <begin position="45"/>
        <end position="72"/>
    </location>
</feature>
<evidence type="ECO:0000256" key="1">
    <source>
        <dbReference type="SAM" id="MobiDB-lite"/>
    </source>
</evidence>
<dbReference type="AlphaFoldDB" id="A0AA40GDV2"/>
<gene>
    <name evidence="2" type="ORF">K0M31_000602</name>
</gene>
<dbReference type="Proteomes" id="UP001177670">
    <property type="component" value="Unassembled WGS sequence"/>
</dbReference>
<name>A0AA40GDV2_9HYME</name>
<accession>A0AA40GDV2</accession>
<organism evidence="2 3">
    <name type="scientific">Melipona bicolor</name>
    <dbReference type="NCBI Taxonomy" id="60889"/>
    <lineage>
        <taxon>Eukaryota</taxon>
        <taxon>Metazoa</taxon>
        <taxon>Ecdysozoa</taxon>
        <taxon>Arthropoda</taxon>
        <taxon>Hexapoda</taxon>
        <taxon>Insecta</taxon>
        <taxon>Pterygota</taxon>
        <taxon>Neoptera</taxon>
        <taxon>Endopterygota</taxon>
        <taxon>Hymenoptera</taxon>
        <taxon>Apocrita</taxon>
        <taxon>Aculeata</taxon>
        <taxon>Apoidea</taxon>
        <taxon>Anthophila</taxon>
        <taxon>Apidae</taxon>
        <taxon>Melipona</taxon>
    </lineage>
</organism>
<evidence type="ECO:0000313" key="2">
    <source>
        <dbReference type="EMBL" id="KAK1136033.1"/>
    </source>
</evidence>
<comment type="caution">
    <text evidence="2">The sequence shown here is derived from an EMBL/GenBank/DDBJ whole genome shotgun (WGS) entry which is preliminary data.</text>
</comment>
<proteinExistence type="predicted"/>
<protein>
    <submittedName>
        <fullName evidence="2">Uncharacterized protein</fullName>
    </submittedName>
</protein>